<evidence type="ECO:0000313" key="2">
    <source>
        <dbReference type="EMBL" id="CAI2363865.1"/>
    </source>
</evidence>
<accession>A0AAD1U7P5</accession>
<dbReference type="AlphaFoldDB" id="A0AAD1U7P5"/>
<keyword evidence="3" id="KW-1185">Reference proteome</keyword>
<sequence length="336" mass="38398">MQYQQPAHARTHGSELLPQEETGYLGVDFKEIENKIRKENMSVMKNVKTSDFGNKDSKLFRISTNFNSLWNKNVRSGSSRKAKTPCGNPTWKSTNRKLNGSRFGRKRKGLNGASKNQSITFTESGTNFITTTRSNLITPCKNQPSIRPLRKISDFNKTTTTTPFSISQIPSKEANLKGTKWKKTRTFLAQVLKKDKDRAVGRKGRERRDVEALAGRRGVEEGGLLVGGILDRGETSGEVKSSAYHQDLSEKVDLMCELIHKNKSGQKLISWCKIKDKQQYFKSMPRPKSVLPKKGLDMYKDLKKMRDYARMRQERCIKDLPTFELYVRRKLKPNLG</sequence>
<comment type="caution">
    <text evidence="2">The sequence shown here is derived from an EMBL/GenBank/DDBJ whole genome shotgun (WGS) entry which is preliminary data.</text>
</comment>
<dbReference type="Proteomes" id="UP001295684">
    <property type="component" value="Unassembled WGS sequence"/>
</dbReference>
<protein>
    <submittedName>
        <fullName evidence="2">Uncharacterized protein</fullName>
    </submittedName>
</protein>
<reference evidence="2" key="1">
    <citation type="submission" date="2023-07" db="EMBL/GenBank/DDBJ databases">
        <authorList>
            <consortium name="AG Swart"/>
            <person name="Singh M."/>
            <person name="Singh A."/>
            <person name="Seah K."/>
            <person name="Emmerich C."/>
        </authorList>
    </citation>
    <scope>NUCLEOTIDE SEQUENCE</scope>
    <source>
        <strain evidence="2">DP1</strain>
    </source>
</reference>
<evidence type="ECO:0000313" key="3">
    <source>
        <dbReference type="Proteomes" id="UP001295684"/>
    </source>
</evidence>
<gene>
    <name evidence="2" type="ORF">ECRASSUSDP1_LOCUS5205</name>
</gene>
<name>A0AAD1U7P5_EUPCR</name>
<dbReference type="EMBL" id="CAMPGE010005015">
    <property type="protein sequence ID" value="CAI2363865.1"/>
    <property type="molecule type" value="Genomic_DNA"/>
</dbReference>
<proteinExistence type="predicted"/>
<organism evidence="2 3">
    <name type="scientific">Euplotes crassus</name>
    <dbReference type="NCBI Taxonomy" id="5936"/>
    <lineage>
        <taxon>Eukaryota</taxon>
        <taxon>Sar</taxon>
        <taxon>Alveolata</taxon>
        <taxon>Ciliophora</taxon>
        <taxon>Intramacronucleata</taxon>
        <taxon>Spirotrichea</taxon>
        <taxon>Hypotrichia</taxon>
        <taxon>Euplotida</taxon>
        <taxon>Euplotidae</taxon>
        <taxon>Moneuplotes</taxon>
    </lineage>
</organism>
<feature type="region of interest" description="Disordered" evidence="1">
    <location>
        <begin position="75"/>
        <end position="117"/>
    </location>
</feature>
<evidence type="ECO:0000256" key="1">
    <source>
        <dbReference type="SAM" id="MobiDB-lite"/>
    </source>
</evidence>